<sequence>MKRLLQVSLAVMALLSVSPGCRAEYAPPVSLNTPVNATFDRSAIPSSVMIWNAVSGGRDDEKPTGTKGTWSTNILTCLSDSDPANGACPTTMGAWGQPDGDGAIKLRFTQDNTGTTVDINVQAYHVVSFPSGGTDSHKAPWNPIGFVNATYTLFTYIINQNELARLNNGGIWRATLKQNLYQRDPGISLANWTADIVLHVTDNQNQQIYFPAYGTKSPTVNIPLYINGESTHTAPGTSSSHSTRRPNFFRTGKVTVDMCLYDGSNSDSKSMTLIFRDGSGEFPGSTTKTELSKTFHMFRNGTAGSGRSYIGYEIKILNPVTGEYQQVNHLGASGAAINWSGLNNPDLLKKVSIPGVQGVSLCVPSKLEFYVPPVIANAGAYSNLLRLTYTPST</sequence>
<dbReference type="Pfam" id="PF07434">
    <property type="entry name" value="CblD"/>
    <property type="match status" value="1"/>
</dbReference>
<gene>
    <name evidence="2" type="ORF">PRCB_02430</name>
</gene>
<keyword evidence="3" id="KW-1185">Reference proteome</keyword>
<dbReference type="RefSeq" id="WP_100700168.1">
    <property type="nucleotide sequence ID" value="NZ_MLFP01000042.1"/>
</dbReference>
<dbReference type="Proteomes" id="UP000232062">
    <property type="component" value="Unassembled WGS sequence"/>
</dbReference>
<dbReference type="InterPro" id="IPR043037">
    <property type="entry name" value="CfaE_adhesin"/>
</dbReference>
<feature type="signal peptide" evidence="1">
    <location>
        <begin position="1"/>
        <end position="23"/>
    </location>
</feature>
<evidence type="ECO:0000256" key="1">
    <source>
        <dbReference type="SAM" id="SignalP"/>
    </source>
</evidence>
<dbReference type="STRING" id="1076549.HA45_22650"/>
<evidence type="ECO:0000313" key="2">
    <source>
        <dbReference type="EMBL" id="PJZ07139.1"/>
    </source>
</evidence>
<protein>
    <submittedName>
        <fullName evidence="2">Uncharacterized protein</fullName>
    </submittedName>
</protein>
<accession>A0A2M9WI08</accession>
<organism evidence="2 3">
    <name type="scientific">Pantoea rodasii</name>
    <dbReference type="NCBI Taxonomy" id="1076549"/>
    <lineage>
        <taxon>Bacteria</taxon>
        <taxon>Pseudomonadati</taxon>
        <taxon>Pseudomonadota</taxon>
        <taxon>Gammaproteobacteria</taxon>
        <taxon>Enterobacterales</taxon>
        <taxon>Erwiniaceae</taxon>
        <taxon>Pantoea</taxon>
    </lineage>
</organism>
<dbReference type="OrthoDB" id="6543917at2"/>
<keyword evidence="1" id="KW-0732">Signal</keyword>
<dbReference type="AlphaFoldDB" id="A0A2M9WI08"/>
<dbReference type="Gene3D" id="2.60.40.2520">
    <property type="entry name" value="CFA/I fimbrial subunit E, adhesin domain"/>
    <property type="match status" value="1"/>
</dbReference>
<proteinExistence type="predicted"/>
<feature type="chain" id="PRO_5014968091" evidence="1">
    <location>
        <begin position="24"/>
        <end position="393"/>
    </location>
</feature>
<dbReference type="Gene3D" id="2.60.40.2040">
    <property type="entry name" value="CFA/I fimbrial subunit E, pilin domain"/>
    <property type="match status" value="1"/>
</dbReference>
<reference evidence="2 3" key="1">
    <citation type="submission" date="2017-11" db="EMBL/GenBank/DDBJ databases">
        <title>The genome sequence of Pantoea rodasii DSM 26611.</title>
        <authorList>
            <person name="Gao J."/>
            <person name="Mao X."/>
            <person name="Sun J."/>
        </authorList>
    </citation>
    <scope>NUCLEOTIDE SEQUENCE [LARGE SCALE GENOMIC DNA]</scope>
    <source>
        <strain evidence="2 3">DSM 26611</strain>
    </source>
</reference>
<name>A0A2M9WI08_9GAMM</name>
<dbReference type="InterPro" id="IPR010888">
    <property type="entry name" value="CblD"/>
</dbReference>
<comment type="caution">
    <text evidence="2">The sequence shown here is derived from an EMBL/GenBank/DDBJ whole genome shotgun (WGS) entry which is preliminary data.</text>
</comment>
<dbReference type="EMBL" id="PIQI01000007">
    <property type="protein sequence ID" value="PJZ07139.1"/>
    <property type="molecule type" value="Genomic_DNA"/>
</dbReference>
<evidence type="ECO:0000313" key="3">
    <source>
        <dbReference type="Proteomes" id="UP000232062"/>
    </source>
</evidence>